<dbReference type="GO" id="GO:0003677">
    <property type="term" value="F:DNA binding"/>
    <property type="evidence" value="ECO:0007669"/>
    <property type="project" value="InterPro"/>
</dbReference>
<dbReference type="Gene3D" id="1.10.260.40">
    <property type="entry name" value="lambda repressor-like DNA-binding domains"/>
    <property type="match status" value="1"/>
</dbReference>
<dbReference type="Pfam" id="PF19054">
    <property type="entry name" value="DUF5753"/>
    <property type="match status" value="1"/>
</dbReference>
<name>A0A540W9Z5_9ACTN</name>
<feature type="domain" description="HTH cro/C1-type" evidence="1">
    <location>
        <begin position="26"/>
        <end position="81"/>
    </location>
</feature>
<sequence>MDRQEVRALSQDPSAMVLMQSLGADLRRFRKERTQYSQVQVAQALGCTQAWISNIEAGKKSPTDEQLRAMCALYGVDQRTRGRLEGQLDAMRTLRQKWWLSPEYRNFFDADDQRYFALEDAAQRIQTHSGTYVPGLLQTEEYIRSIAEFGRTHESAARRNLFVEIRLRRQAELLNKPNPPRLEVVMLQAALVARVGGVRVMRKQLTHLREAVEEPNVTLRVVPLSVGAASAMGMPISILEYPASESPPVVVTEGDIGSRLSRDAGLISWSRRRLQALRGEALSAADSSKLIERVKEEL</sequence>
<dbReference type="PROSITE" id="PS50943">
    <property type="entry name" value="HTH_CROC1"/>
    <property type="match status" value="1"/>
</dbReference>
<organism evidence="2 3">
    <name type="scientific">Kitasatospora acidiphila</name>
    <dbReference type="NCBI Taxonomy" id="2567942"/>
    <lineage>
        <taxon>Bacteria</taxon>
        <taxon>Bacillati</taxon>
        <taxon>Actinomycetota</taxon>
        <taxon>Actinomycetes</taxon>
        <taxon>Kitasatosporales</taxon>
        <taxon>Streptomycetaceae</taxon>
        <taxon>Kitasatospora</taxon>
    </lineage>
</organism>
<evidence type="ECO:0000313" key="3">
    <source>
        <dbReference type="Proteomes" id="UP000319103"/>
    </source>
</evidence>
<dbReference type="SMART" id="SM00530">
    <property type="entry name" value="HTH_XRE"/>
    <property type="match status" value="1"/>
</dbReference>
<protein>
    <submittedName>
        <fullName evidence="2">Helix-turn-helix domain-containing protein</fullName>
    </submittedName>
</protein>
<proteinExistence type="predicted"/>
<dbReference type="EMBL" id="VIGB01000003">
    <property type="protein sequence ID" value="TQF05818.1"/>
    <property type="molecule type" value="Genomic_DNA"/>
</dbReference>
<dbReference type="InterPro" id="IPR043917">
    <property type="entry name" value="DUF5753"/>
</dbReference>
<keyword evidence="3" id="KW-1185">Reference proteome</keyword>
<dbReference type="Pfam" id="PF13560">
    <property type="entry name" value="HTH_31"/>
    <property type="match status" value="1"/>
</dbReference>
<dbReference type="SUPFAM" id="SSF47413">
    <property type="entry name" value="lambda repressor-like DNA-binding domains"/>
    <property type="match status" value="1"/>
</dbReference>
<dbReference type="OrthoDB" id="4165085at2"/>
<evidence type="ECO:0000259" key="1">
    <source>
        <dbReference type="PROSITE" id="PS50943"/>
    </source>
</evidence>
<gene>
    <name evidence="2" type="ORF">E6W39_30795</name>
</gene>
<accession>A0A540W9Z5</accession>
<dbReference type="AlphaFoldDB" id="A0A540W9Z5"/>
<dbReference type="InterPro" id="IPR010982">
    <property type="entry name" value="Lambda_DNA-bd_dom_sf"/>
</dbReference>
<dbReference type="RefSeq" id="WP_141636272.1">
    <property type="nucleotide sequence ID" value="NZ_VIGB01000003.1"/>
</dbReference>
<comment type="caution">
    <text evidence="2">The sequence shown here is derived from an EMBL/GenBank/DDBJ whole genome shotgun (WGS) entry which is preliminary data.</text>
</comment>
<dbReference type="Proteomes" id="UP000319103">
    <property type="component" value="Unassembled WGS sequence"/>
</dbReference>
<dbReference type="CDD" id="cd00093">
    <property type="entry name" value="HTH_XRE"/>
    <property type="match status" value="1"/>
</dbReference>
<evidence type="ECO:0000313" key="2">
    <source>
        <dbReference type="EMBL" id="TQF05818.1"/>
    </source>
</evidence>
<reference evidence="2 3" key="1">
    <citation type="submission" date="2019-06" db="EMBL/GenBank/DDBJ databases">
        <title>Description of Kitasatospora acidophila sp. nov. isolated from pine grove soil, and reclassification of Streptomyces novaecaesareae to Kitasatospora novaeceasareae comb. nov.</title>
        <authorList>
            <person name="Kim M.J."/>
        </authorList>
    </citation>
    <scope>NUCLEOTIDE SEQUENCE [LARGE SCALE GENOMIC DNA]</scope>
    <source>
        <strain evidence="2 3">MMS16-CNU292</strain>
    </source>
</reference>
<dbReference type="InterPro" id="IPR001387">
    <property type="entry name" value="Cro/C1-type_HTH"/>
</dbReference>